<sequence>MSEDGRHALTLIAFLGSVFSPYYAWARRRGPTDPLAHCAVNVALYGPGGRWAMTERGARSVERDARQLRIGRSRLQWCDEGLAIDIDEVAAPWPRPLRGRILLRPGAAWGHTAHALDAAGRHRWSPLAPWARAEVQLSHPAWDWQGPAYLDANAGDRPLEADFEAWSWSRLARADGGCRLAYDVLRRDGSRHGLALEAGPGEPLRPAEPAAWQALPRSGWGLARPSRGPAVLERTLEDGPFYARTLLRGADGAPGVHESLSLQRFRRRWVQALLPFRMPRRA</sequence>
<evidence type="ECO:0000313" key="2">
    <source>
        <dbReference type="Proteomes" id="UP000037660"/>
    </source>
</evidence>
<keyword evidence="2" id="KW-1185">Reference proteome</keyword>
<evidence type="ECO:0000313" key="1">
    <source>
        <dbReference type="EMBL" id="GAP34405.1"/>
    </source>
</evidence>
<organism evidence="1 2">
    <name type="scientific">Piscinibacter sakaiensis</name>
    <name type="common">Ideonella sakaiensis</name>
    <dbReference type="NCBI Taxonomy" id="1547922"/>
    <lineage>
        <taxon>Bacteria</taxon>
        <taxon>Pseudomonadati</taxon>
        <taxon>Pseudomonadota</taxon>
        <taxon>Betaproteobacteria</taxon>
        <taxon>Burkholderiales</taxon>
        <taxon>Sphaerotilaceae</taxon>
        <taxon>Piscinibacter</taxon>
    </lineage>
</organism>
<gene>
    <name evidence="1" type="ORF">ISF6_4580</name>
</gene>
<dbReference type="AlphaFoldDB" id="A0A0K8NWU0"/>
<dbReference type="RefSeq" id="WP_054018532.1">
    <property type="nucleotide sequence ID" value="NZ_BBYR01000007.1"/>
</dbReference>
<keyword evidence="1" id="KW-0560">Oxidoreductase</keyword>
<proteinExistence type="predicted"/>
<dbReference type="EMBL" id="BBYR01000007">
    <property type="protein sequence ID" value="GAP34405.1"/>
    <property type="molecule type" value="Genomic_DNA"/>
</dbReference>
<accession>A0A0K8NWU0</accession>
<name>A0A0K8NWU0_PISS1</name>
<reference evidence="1 2" key="2">
    <citation type="journal article" date="2016" name="Science">
        <title>A bacterium that degrades and assimilates poly(ethylene terephthalate).</title>
        <authorList>
            <person name="Yoshida S."/>
            <person name="Hiraga K."/>
            <person name="Takehana T."/>
            <person name="Taniguchi I."/>
            <person name="Yamaji H."/>
            <person name="Maeda Y."/>
            <person name="Toyohara K."/>
            <person name="Miyamoto K."/>
            <person name="Kimura Y."/>
            <person name="Oda K."/>
        </authorList>
    </citation>
    <scope>NUCLEOTIDE SEQUENCE [LARGE SCALE GENOMIC DNA]</scope>
    <source>
        <strain evidence="2">NBRC 110686 / TISTR 2288 / 201-F6</strain>
    </source>
</reference>
<dbReference type="STRING" id="1547922.ISF6_4580"/>
<dbReference type="GO" id="GO:0016491">
    <property type="term" value="F:oxidoreductase activity"/>
    <property type="evidence" value="ECO:0007669"/>
    <property type="project" value="UniProtKB-KW"/>
</dbReference>
<protein>
    <submittedName>
        <fullName evidence="1">Hydroxyneurosporene dehydrogenase</fullName>
        <ecNumber evidence="1">1.-.-.-</ecNumber>
    </submittedName>
</protein>
<dbReference type="CDD" id="cd21471">
    <property type="entry name" value="CrtC-like"/>
    <property type="match status" value="1"/>
</dbReference>
<reference evidence="2" key="1">
    <citation type="submission" date="2015-07" db="EMBL/GenBank/DDBJ databases">
        <title>Discovery of a poly(ethylene terephthalate assimilation.</title>
        <authorList>
            <person name="Yoshida S."/>
            <person name="Hiraga K."/>
            <person name="Takehana T."/>
            <person name="Taniguchi I."/>
            <person name="Yamaji H."/>
            <person name="Maeda Y."/>
            <person name="Toyohara K."/>
            <person name="Miyamoto K."/>
            <person name="Kimura Y."/>
            <person name="Oda K."/>
        </authorList>
    </citation>
    <scope>NUCLEOTIDE SEQUENCE [LARGE SCALE GENOMIC DNA]</scope>
    <source>
        <strain evidence="2">NBRC 110686 / TISTR 2288 / 201-F6</strain>
    </source>
</reference>
<dbReference type="SUPFAM" id="SSF159245">
    <property type="entry name" value="AttH-like"/>
    <property type="match status" value="1"/>
</dbReference>
<comment type="caution">
    <text evidence="1">The sequence shown here is derived from an EMBL/GenBank/DDBJ whole genome shotgun (WGS) entry which is preliminary data.</text>
</comment>
<dbReference type="EC" id="1.-.-.-" evidence="1"/>
<dbReference type="Proteomes" id="UP000037660">
    <property type="component" value="Unassembled WGS sequence"/>
</dbReference>